<proteinExistence type="predicted"/>
<feature type="signal peptide" evidence="11">
    <location>
        <begin position="1"/>
        <end position="20"/>
    </location>
</feature>
<evidence type="ECO:0000256" key="9">
    <source>
        <dbReference type="ARBA" id="ARBA00023136"/>
    </source>
</evidence>
<comment type="subcellular location">
    <subcellularLocation>
        <location evidence="1">Cell outer membrane</location>
        <topology evidence="1">Multi-pass membrane protein</topology>
    </subcellularLocation>
</comment>
<evidence type="ECO:0000256" key="11">
    <source>
        <dbReference type="SAM" id="SignalP"/>
    </source>
</evidence>
<keyword evidence="7" id="KW-0406">Ion transport</keyword>
<accession>A0A3P4B6R5</accession>
<name>A0A3P4B6R5_9BURK</name>
<evidence type="ECO:0000256" key="3">
    <source>
        <dbReference type="ARBA" id="ARBA00022448"/>
    </source>
</evidence>
<dbReference type="GO" id="GO:0009279">
    <property type="term" value="C:cell outer membrane"/>
    <property type="evidence" value="ECO:0007669"/>
    <property type="project" value="UniProtKB-SubCell"/>
</dbReference>
<dbReference type="InterPro" id="IPR001702">
    <property type="entry name" value="Porin_Gram-ve"/>
</dbReference>
<dbReference type="InterPro" id="IPR002299">
    <property type="entry name" value="Porin_Neis"/>
</dbReference>
<evidence type="ECO:0000313" key="14">
    <source>
        <dbReference type="Proteomes" id="UP000277294"/>
    </source>
</evidence>
<keyword evidence="4" id="KW-1134">Transmembrane beta strand</keyword>
<keyword evidence="8" id="KW-0626">Porin</keyword>
<dbReference type="PANTHER" id="PTHR34501">
    <property type="entry name" value="PROTEIN YDDL-RELATED"/>
    <property type="match status" value="1"/>
</dbReference>
<dbReference type="GO" id="GO:0015288">
    <property type="term" value="F:porin activity"/>
    <property type="evidence" value="ECO:0007669"/>
    <property type="project" value="UniProtKB-KW"/>
</dbReference>
<keyword evidence="5" id="KW-0812">Transmembrane</keyword>
<evidence type="ECO:0000256" key="7">
    <source>
        <dbReference type="ARBA" id="ARBA00023065"/>
    </source>
</evidence>
<dbReference type="EMBL" id="UWPJ01000034">
    <property type="protein sequence ID" value="VCU71994.1"/>
    <property type="molecule type" value="Genomic_DNA"/>
</dbReference>
<dbReference type="Gene3D" id="2.40.160.10">
    <property type="entry name" value="Porin"/>
    <property type="match status" value="1"/>
</dbReference>
<organism evidence="13 14">
    <name type="scientific">Pigmentiphaga humi</name>
    <dbReference type="NCBI Taxonomy" id="2478468"/>
    <lineage>
        <taxon>Bacteria</taxon>
        <taxon>Pseudomonadati</taxon>
        <taxon>Pseudomonadota</taxon>
        <taxon>Betaproteobacteria</taxon>
        <taxon>Burkholderiales</taxon>
        <taxon>Alcaligenaceae</taxon>
        <taxon>Pigmentiphaga</taxon>
    </lineage>
</organism>
<dbReference type="InterPro" id="IPR023614">
    <property type="entry name" value="Porin_dom_sf"/>
</dbReference>
<evidence type="ECO:0000313" key="13">
    <source>
        <dbReference type="EMBL" id="VCU71994.1"/>
    </source>
</evidence>
<dbReference type="InterPro" id="IPR033900">
    <property type="entry name" value="Gram_neg_porin_domain"/>
</dbReference>
<protein>
    <submittedName>
        <fullName evidence="13">Outer membrane porin protein</fullName>
    </submittedName>
</protein>
<dbReference type="Pfam" id="PF13609">
    <property type="entry name" value="Porin_4"/>
    <property type="match status" value="1"/>
</dbReference>
<dbReference type="CDD" id="cd00342">
    <property type="entry name" value="gram_neg_porins"/>
    <property type="match status" value="1"/>
</dbReference>
<dbReference type="RefSeq" id="WP_124081587.1">
    <property type="nucleotide sequence ID" value="NZ_UWPJ01000034.1"/>
</dbReference>
<dbReference type="PRINTS" id="PR00182">
    <property type="entry name" value="ECOLNEIPORIN"/>
</dbReference>
<feature type="chain" id="PRO_5018093812" evidence="11">
    <location>
        <begin position="21"/>
        <end position="353"/>
    </location>
</feature>
<evidence type="ECO:0000256" key="5">
    <source>
        <dbReference type="ARBA" id="ARBA00022692"/>
    </source>
</evidence>
<dbReference type="InterPro" id="IPR050298">
    <property type="entry name" value="Gram-neg_bact_OMP"/>
</dbReference>
<dbReference type="GO" id="GO:0034220">
    <property type="term" value="P:monoatomic ion transmembrane transport"/>
    <property type="evidence" value="ECO:0007669"/>
    <property type="project" value="InterPro"/>
</dbReference>
<keyword evidence="14" id="KW-1185">Reference proteome</keyword>
<keyword evidence="9" id="KW-0472">Membrane</keyword>
<dbReference type="PRINTS" id="PR00184">
    <property type="entry name" value="NEISSPPORIN"/>
</dbReference>
<evidence type="ECO:0000256" key="4">
    <source>
        <dbReference type="ARBA" id="ARBA00022452"/>
    </source>
</evidence>
<comment type="subunit">
    <text evidence="2">Homotrimer.</text>
</comment>
<dbReference type="PANTHER" id="PTHR34501:SF9">
    <property type="entry name" value="MAJOR OUTER MEMBRANE PROTEIN P.IA"/>
    <property type="match status" value="1"/>
</dbReference>
<evidence type="ECO:0000256" key="2">
    <source>
        <dbReference type="ARBA" id="ARBA00011233"/>
    </source>
</evidence>
<sequence>MKKTLLATALLAGFAGAAHAQSSVTLYGLVDAGFNWSKEDGRTRKGIDSGLMSQSRFGMRGSEDLGNGLKAIFTLENGFTTDTGTETHGRLFGRYAFVGLESAQAGRLTLGRTTNLAFMWAAGIANPFGLSFSSASIGSTFAYNDNVMGGGRVNNSVYYYSPSFAGFQAAVGYSFNAFAPIGGTDSELPESGRNNRMIDAGVKYDNGPLKGVLTYQQVESPVSGSNTFRNLTAGLSYDFGVAAVYAGYARAQNITTGYLNNYNRVVVAPGTTPFTKDNAYTLGVSAPVGPGKIYAAYQKATKSKVDGWAVGYTYDLSKRTNLYAFFADNDVRNFAEDRDMTYRQLAVGLQHRF</sequence>
<dbReference type="SUPFAM" id="SSF56935">
    <property type="entry name" value="Porins"/>
    <property type="match status" value="1"/>
</dbReference>
<keyword evidence="10" id="KW-0998">Cell outer membrane</keyword>
<evidence type="ECO:0000256" key="1">
    <source>
        <dbReference type="ARBA" id="ARBA00004571"/>
    </source>
</evidence>
<gene>
    <name evidence="13" type="ORF">PIGHUM_04088</name>
</gene>
<dbReference type="GO" id="GO:0046930">
    <property type="term" value="C:pore complex"/>
    <property type="evidence" value="ECO:0007669"/>
    <property type="project" value="UniProtKB-KW"/>
</dbReference>
<keyword evidence="6 11" id="KW-0732">Signal</keyword>
<dbReference type="Proteomes" id="UP000277294">
    <property type="component" value="Unassembled WGS sequence"/>
</dbReference>
<feature type="domain" description="Porin" evidence="12">
    <location>
        <begin position="7"/>
        <end position="332"/>
    </location>
</feature>
<keyword evidence="3" id="KW-0813">Transport</keyword>
<evidence type="ECO:0000259" key="12">
    <source>
        <dbReference type="Pfam" id="PF13609"/>
    </source>
</evidence>
<evidence type="ECO:0000256" key="10">
    <source>
        <dbReference type="ARBA" id="ARBA00023237"/>
    </source>
</evidence>
<dbReference type="AlphaFoldDB" id="A0A3P4B6R5"/>
<evidence type="ECO:0000256" key="8">
    <source>
        <dbReference type="ARBA" id="ARBA00023114"/>
    </source>
</evidence>
<dbReference type="OrthoDB" id="8520696at2"/>
<reference evidence="13 14" key="1">
    <citation type="submission" date="2018-10" db="EMBL/GenBank/DDBJ databases">
        <authorList>
            <person name="Criscuolo A."/>
        </authorList>
    </citation>
    <scope>NUCLEOTIDE SEQUENCE [LARGE SCALE GENOMIC DNA]</scope>
    <source>
        <strain evidence="13">DnA1</strain>
    </source>
</reference>
<evidence type="ECO:0000256" key="6">
    <source>
        <dbReference type="ARBA" id="ARBA00022729"/>
    </source>
</evidence>